<name>A0A316TY68_9BASI</name>
<feature type="compositionally biased region" description="Basic residues" evidence="7">
    <location>
        <begin position="133"/>
        <end position="142"/>
    </location>
</feature>
<keyword evidence="6" id="KW-0175">Coiled coil</keyword>
<sequence length="1541" mass="160292">MSDQHRPSPTPSAFSSTLPPSFRARLRIRPHAPLPTEPFLLPINIPSAASFPSLGNTDTSQDDLSFLAGRIVSHVPQARSELPQPTDLALYLDGFRLTGWDTKLSDLIRDGDVIDVHHVTRLPSSRHDVGRSSSHKKRKRRREYSDSYELDDTCSSQSSASSSRHRTTRTKSKRTRRERIADQREGRQASRAMPPTSRLGKSALKAPDDDDDDLQAEADRIALLIKSEIGGATPVSDAGGRPSNRTKSSPHHRAIEQEEEGIDELPKPPPGLLSTIPLPSRSSIPPVSKALPPAMPLPPSGVGGAAAAMAAFEARKRETQSAHRDSTTTRASSALSTMQPTPRTASNGHTKSDSNVVHESDSEAEDASSSSSASASASSSSSSLSSESDNEVVSRFVDGKADKGLVTASAQSSGLSSPSSSSSSESSSASDARSSGSNTKLTPASASSSLSDPSSLDKGSGSDANDSASSLAPGDQPNSLNAQALSALNAATNAAASSSWVVPGQGSKRTRRGNAKKRTKSREKMRASQERMFNEAQERAKQREAGQAMTNGAATSVIGEATQEPTLNASTQDKTQKSDDAPVAGPSGAKKAHETTSTAERAQSPFATILTYSNDDDDPSEGADAGSVFGWSLDVTPTTPMIPYRDPKAALQPPTLLKNNAAIKLDLAKKEREMLELKKKIRKAEEQRKTLPPGGGMFELDFAVESDKHTTEAKTNEVPTANTQALPTSSVVPFTFARPAPVHVGQALASQVDKSKNITAPPIAVRTDGPPPTKKARKALRPLLQQPPHPSTLPPSEIPPNIKLTSVDCEAWYNGEEVHEYLFVPGGQEEKGRASVSEELEEGEVLDTEDEGTKAYLLMRRAVREDLRKEKELEAKQAAFGDVIETQASLALHPHLPLTFSSLKDVRPSREVSQAPQASTEAKPTATKPASTVTVGAVTPTNGQISPVMFDALPTEFGTNRTRAKQLAGKTGRSPKIPPSEVKSTATASATSATNPAAEVELAYLGPPGTYSHQVALNLDIPALLESQPGKRVVLKGKGPEVVDLHPCSTITQTLERALQAKEGVSAQKPYRLALLPFANSTFGPVKETASLLAEYKDKMNVLAATELKVQHSLLVSEATYKALESAGDISSGKVKQSAFAKIQRVYSHEQAIGQCDMFLKKNLPLTSTNGGRTPVASTALAASLVASNGRMQAQGDTLTLKMEAAIASEICATKGVIPGLRLLKVGIQDKDDNTTKFIIVEAATVPTLPKSSTSASASASADGGDKQSLAPTAGATASTPAPAAPAPVSIAQSTSASLPARPSVPPPPSKKAKAVHPDFFPGTSSLPDLKQQGTANGESSATSTIAGPTAGASATSALPPLAPPPSLSSSGGGLDYGDPEEDGEYYPPAGSGASAVATSGGTAAGSGTARRISARSTRNIYATKPGLPAGSATTPPSMKPAVSAKTLTGQDVSGPEIAAATAAATAANGRALPSASAAAPAPVPAAAPAPLSISSSTSLSVDETLRLARERALASLKLKKSAAGTSAGGSAGEQKNQPSS</sequence>
<feature type="region of interest" description="Disordered" evidence="7">
    <location>
        <begin position="1250"/>
        <end position="1450"/>
    </location>
</feature>
<feature type="region of interest" description="Disordered" evidence="7">
    <location>
        <begin position="1"/>
        <end position="20"/>
    </location>
</feature>
<reference evidence="9 10" key="1">
    <citation type="journal article" date="2018" name="Mol. Biol. Evol.">
        <title>Broad Genomic Sampling Reveals a Smut Pathogenic Ancestry of the Fungal Clade Ustilaginomycotina.</title>
        <authorList>
            <person name="Kijpornyongpan T."/>
            <person name="Mondo S.J."/>
            <person name="Barry K."/>
            <person name="Sandor L."/>
            <person name="Lee J."/>
            <person name="Lipzen A."/>
            <person name="Pangilinan J."/>
            <person name="LaButti K."/>
            <person name="Hainaut M."/>
            <person name="Henrissat B."/>
            <person name="Grigoriev I.V."/>
            <person name="Spatafora J.W."/>
            <person name="Aime M.C."/>
        </authorList>
    </citation>
    <scope>NUCLEOTIDE SEQUENCE [LARGE SCALE GENOMIC DNA]</scope>
    <source>
        <strain evidence="9 10">MCA 4718</strain>
    </source>
</reference>
<feature type="compositionally biased region" description="Basic and acidic residues" evidence="7">
    <location>
        <begin position="313"/>
        <end position="327"/>
    </location>
</feature>
<accession>A0A316TY68</accession>
<feature type="compositionally biased region" description="Low complexity" evidence="7">
    <location>
        <begin position="328"/>
        <end position="337"/>
    </location>
</feature>
<feature type="compositionally biased region" description="Basic and acidic residues" evidence="7">
    <location>
        <begin position="522"/>
        <end position="544"/>
    </location>
</feature>
<feature type="compositionally biased region" description="Low complexity" evidence="7">
    <location>
        <begin position="984"/>
        <end position="993"/>
    </location>
</feature>
<evidence type="ECO:0000259" key="8">
    <source>
        <dbReference type="PROSITE" id="PS51171"/>
    </source>
</evidence>
<feature type="compositionally biased region" description="Polar residues" evidence="7">
    <location>
        <begin position="911"/>
        <end position="932"/>
    </location>
</feature>
<feature type="compositionally biased region" description="Low complexity" evidence="7">
    <location>
        <begin position="1271"/>
        <end position="1282"/>
    </location>
</feature>
<feature type="compositionally biased region" description="Basic and acidic residues" evidence="7">
    <location>
        <begin position="350"/>
        <end position="361"/>
    </location>
</feature>
<feature type="region of interest" description="Disordered" evidence="7">
    <location>
        <begin position="1469"/>
        <end position="1503"/>
    </location>
</feature>
<feature type="compositionally biased region" description="Basic residues" evidence="7">
    <location>
        <begin position="163"/>
        <end position="177"/>
    </location>
</feature>
<dbReference type="PANTHER" id="PTHR21022:SF19">
    <property type="entry name" value="PREPHENATE DEHYDRATASE-RELATED"/>
    <property type="match status" value="1"/>
</dbReference>
<keyword evidence="3" id="KW-0584">Phenylalanine biosynthesis</keyword>
<evidence type="ECO:0000256" key="2">
    <source>
        <dbReference type="ARBA" id="ARBA00023141"/>
    </source>
</evidence>
<evidence type="ECO:0000313" key="9">
    <source>
        <dbReference type="EMBL" id="PWN18259.1"/>
    </source>
</evidence>
<keyword evidence="4" id="KW-0456">Lyase</keyword>
<dbReference type="PROSITE" id="PS51171">
    <property type="entry name" value="PREPHENATE_DEHYDR_3"/>
    <property type="match status" value="1"/>
</dbReference>
<evidence type="ECO:0000256" key="4">
    <source>
        <dbReference type="ARBA" id="ARBA00023239"/>
    </source>
</evidence>
<keyword evidence="1" id="KW-0028">Amino-acid biosynthesis</keyword>
<evidence type="ECO:0000256" key="7">
    <source>
        <dbReference type="SAM" id="MobiDB-lite"/>
    </source>
</evidence>
<dbReference type="GO" id="GO:0005737">
    <property type="term" value="C:cytoplasm"/>
    <property type="evidence" value="ECO:0007669"/>
    <property type="project" value="TreeGrafter"/>
</dbReference>
<feature type="domain" description="Prephenate dehydratase" evidence="8">
    <location>
        <begin position="1001"/>
        <end position="1243"/>
    </location>
</feature>
<feature type="coiled-coil region" evidence="6">
    <location>
        <begin position="658"/>
        <end position="687"/>
    </location>
</feature>
<dbReference type="InterPro" id="IPR001086">
    <property type="entry name" value="Preph_deHydtase"/>
</dbReference>
<feature type="compositionally biased region" description="Polar residues" evidence="7">
    <location>
        <begin position="1323"/>
        <end position="1339"/>
    </location>
</feature>
<dbReference type="EMBL" id="KZ819337">
    <property type="protein sequence ID" value="PWN18259.1"/>
    <property type="molecule type" value="Genomic_DNA"/>
</dbReference>
<dbReference type="SUPFAM" id="SSF53850">
    <property type="entry name" value="Periplasmic binding protein-like II"/>
    <property type="match status" value="1"/>
</dbReference>
<feature type="region of interest" description="Disordered" evidence="7">
    <location>
        <begin position="905"/>
        <end position="932"/>
    </location>
</feature>
<protein>
    <recommendedName>
        <fullName evidence="8">Prephenate dehydratase domain-containing protein</fullName>
    </recommendedName>
</protein>
<feature type="compositionally biased region" description="Low complexity" evidence="7">
    <location>
        <begin position="1252"/>
        <end position="1262"/>
    </location>
</feature>
<dbReference type="GeneID" id="37015640"/>
<comment type="pathway">
    <text evidence="5">Amino-acid biosynthesis.</text>
</comment>
<dbReference type="Proteomes" id="UP000245942">
    <property type="component" value="Unassembled WGS sequence"/>
</dbReference>
<dbReference type="PANTHER" id="PTHR21022">
    <property type="entry name" value="PREPHENATE DEHYDRATASE P PROTEIN"/>
    <property type="match status" value="1"/>
</dbReference>
<dbReference type="GO" id="GO:0004664">
    <property type="term" value="F:prephenate dehydratase activity"/>
    <property type="evidence" value="ECO:0007669"/>
    <property type="project" value="InterPro"/>
</dbReference>
<feature type="region of interest" description="Disordered" evidence="7">
    <location>
        <begin position="1518"/>
        <end position="1541"/>
    </location>
</feature>
<feature type="compositionally biased region" description="Low complexity" evidence="7">
    <location>
        <begin position="1340"/>
        <end position="1360"/>
    </location>
</feature>
<evidence type="ECO:0000256" key="6">
    <source>
        <dbReference type="SAM" id="Coils"/>
    </source>
</evidence>
<proteinExistence type="predicted"/>
<feature type="compositionally biased region" description="Polar residues" evidence="7">
    <location>
        <begin position="338"/>
        <end position="349"/>
    </location>
</feature>
<feature type="region of interest" description="Disordered" evidence="7">
    <location>
        <begin position="966"/>
        <end position="993"/>
    </location>
</feature>
<feature type="region of interest" description="Disordered" evidence="7">
    <location>
        <begin position="231"/>
        <end position="631"/>
    </location>
</feature>
<dbReference type="Pfam" id="PF00800">
    <property type="entry name" value="PDT"/>
    <property type="match status" value="1"/>
</dbReference>
<keyword evidence="10" id="KW-1185">Reference proteome</keyword>
<evidence type="ECO:0000256" key="1">
    <source>
        <dbReference type="ARBA" id="ARBA00022605"/>
    </source>
</evidence>
<evidence type="ECO:0000313" key="10">
    <source>
        <dbReference type="Proteomes" id="UP000245942"/>
    </source>
</evidence>
<feature type="compositionally biased region" description="Basic and acidic residues" evidence="7">
    <location>
        <begin position="178"/>
        <end position="188"/>
    </location>
</feature>
<feature type="compositionally biased region" description="Polar residues" evidence="7">
    <location>
        <begin position="563"/>
        <end position="573"/>
    </location>
</feature>
<dbReference type="STRING" id="1684307.A0A316TY68"/>
<feature type="region of interest" description="Disordered" evidence="7">
    <location>
        <begin position="124"/>
        <end position="212"/>
    </location>
</feature>
<feature type="compositionally biased region" description="Low complexity" evidence="7">
    <location>
        <begin position="153"/>
        <end position="162"/>
    </location>
</feature>
<gene>
    <name evidence="9" type="ORF">BCV69DRAFT_295409</name>
</gene>
<feature type="compositionally biased region" description="Low complexity" evidence="7">
    <location>
        <begin position="1489"/>
        <end position="1501"/>
    </location>
</feature>
<organism evidence="9 10">
    <name type="scientific">Pseudomicrostroma glucosiphilum</name>
    <dbReference type="NCBI Taxonomy" id="1684307"/>
    <lineage>
        <taxon>Eukaryota</taxon>
        <taxon>Fungi</taxon>
        <taxon>Dikarya</taxon>
        <taxon>Basidiomycota</taxon>
        <taxon>Ustilaginomycotina</taxon>
        <taxon>Exobasidiomycetes</taxon>
        <taxon>Microstromatales</taxon>
        <taxon>Microstromatales incertae sedis</taxon>
        <taxon>Pseudomicrostroma</taxon>
    </lineage>
</organism>
<evidence type="ECO:0000256" key="3">
    <source>
        <dbReference type="ARBA" id="ARBA00023222"/>
    </source>
</evidence>
<keyword evidence="2" id="KW-0057">Aromatic amino acid biosynthesis</keyword>
<feature type="compositionally biased region" description="Basic residues" evidence="7">
    <location>
        <begin position="508"/>
        <end position="521"/>
    </location>
</feature>
<feature type="compositionally biased region" description="Low complexity" evidence="7">
    <location>
        <begin position="1469"/>
        <end position="1481"/>
    </location>
</feature>
<feature type="compositionally biased region" description="Low complexity" evidence="7">
    <location>
        <begin position="478"/>
        <end position="499"/>
    </location>
</feature>
<dbReference type="RefSeq" id="XP_025345419.1">
    <property type="nucleotide sequence ID" value="XM_025493906.1"/>
</dbReference>
<feature type="compositionally biased region" description="Low complexity" evidence="7">
    <location>
        <begin position="408"/>
        <end position="470"/>
    </location>
</feature>
<feature type="compositionally biased region" description="Low complexity" evidence="7">
    <location>
        <begin position="1390"/>
        <end position="1410"/>
    </location>
</feature>
<evidence type="ECO:0000256" key="5">
    <source>
        <dbReference type="ARBA" id="ARBA00029440"/>
    </source>
</evidence>
<dbReference type="GO" id="GO:0009094">
    <property type="term" value="P:L-phenylalanine biosynthetic process"/>
    <property type="evidence" value="ECO:0007669"/>
    <property type="project" value="UniProtKB-KW"/>
</dbReference>
<feature type="compositionally biased region" description="Low complexity" evidence="7">
    <location>
        <begin position="367"/>
        <end position="387"/>
    </location>
</feature>
<dbReference type="OrthoDB" id="983542at2759"/>
<dbReference type="Gene3D" id="3.40.190.10">
    <property type="entry name" value="Periplasmic binding protein-like II"/>
    <property type="match status" value="2"/>
</dbReference>